<protein>
    <submittedName>
        <fullName evidence="6">NlpC/P60 family protein</fullName>
    </submittedName>
</protein>
<dbReference type="PANTHER" id="PTHR47053">
    <property type="entry name" value="MUREIN DD-ENDOPEPTIDASE MEPH-RELATED"/>
    <property type="match status" value="1"/>
</dbReference>
<evidence type="ECO:0000256" key="3">
    <source>
        <dbReference type="ARBA" id="ARBA00022801"/>
    </source>
</evidence>
<dbReference type="Pfam" id="PF00877">
    <property type="entry name" value="NLPC_P60"/>
    <property type="match status" value="1"/>
</dbReference>
<keyword evidence="2" id="KW-0645">Protease</keyword>
<sequence length="451" mass="49915">MKKNSTKITGYVLCLWLVLLHSCTFEHEVSIPFEQRTDNITPDLEEWMDALPTETMKLDKILLPNGQTVKEFMEKNDPSVLPKGGRMGTETDRARVLTDAGPQNRKNLLIGYMLAEGAIITNKQTKFTDVSIQRTNGVTREQLGIWYKMGGSDPTDTKKPLRQSKSSICHLESNFHGLDCSGLMIWVAKKAMLNLPRLTASGLANIKVWQAALKAAGDKYDKVDVKAYEYGKLSYDDLQTGDLVFFKNKASGQIHHAGIAYGNVGEKATAILNSFGRDDKHCERNESSQGGPVAMRMDCSKESKGTDVDCIKKQYPASNEGIVVLRFITKVADNWELSMACQGRTSEPARLTVKIDIPETADQNDQPFETSGDGMDYEGGGGPFTATLKGKYYSKDNRLAGEIVVLFTNSGTVRIDSFDAQQLQDDSGWLPTKKIQNNGGCSLLVSLKRQR</sequence>
<dbReference type="PROSITE" id="PS51935">
    <property type="entry name" value="NLPC_P60"/>
    <property type="match status" value="1"/>
</dbReference>
<evidence type="ECO:0000259" key="5">
    <source>
        <dbReference type="PROSITE" id="PS51935"/>
    </source>
</evidence>
<dbReference type="GO" id="GO:0006508">
    <property type="term" value="P:proteolysis"/>
    <property type="evidence" value="ECO:0007669"/>
    <property type="project" value="UniProtKB-KW"/>
</dbReference>
<gene>
    <name evidence="6" type="ORF">SAMN05216167_1324</name>
</gene>
<evidence type="ECO:0000256" key="1">
    <source>
        <dbReference type="ARBA" id="ARBA00007074"/>
    </source>
</evidence>
<dbReference type="STRING" id="662367.SAMN05216167_1324"/>
<accession>A0A1I2GGQ2</accession>
<dbReference type="OrthoDB" id="9807055at2"/>
<evidence type="ECO:0000256" key="4">
    <source>
        <dbReference type="ARBA" id="ARBA00022807"/>
    </source>
</evidence>
<dbReference type="InterPro" id="IPR038765">
    <property type="entry name" value="Papain-like_cys_pep_sf"/>
</dbReference>
<proteinExistence type="inferred from homology"/>
<keyword evidence="7" id="KW-1185">Reference proteome</keyword>
<organism evidence="6 7">
    <name type="scientific">Spirosoma endophyticum</name>
    <dbReference type="NCBI Taxonomy" id="662367"/>
    <lineage>
        <taxon>Bacteria</taxon>
        <taxon>Pseudomonadati</taxon>
        <taxon>Bacteroidota</taxon>
        <taxon>Cytophagia</taxon>
        <taxon>Cytophagales</taxon>
        <taxon>Cytophagaceae</taxon>
        <taxon>Spirosoma</taxon>
    </lineage>
</organism>
<keyword evidence="4" id="KW-0788">Thiol protease</keyword>
<dbReference type="AlphaFoldDB" id="A0A1I2GGQ2"/>
<dbReference type="SUPFAM" id="SSF54001">
    <property type="entry name" value="Cysteine proteinases"/>
    <property type="match status" value="1"/>
</dbReference>
<feature type="domain" description="NlpC/P60" evidence="5">
    <location>
        <begin position="129"/>
        <end position="298"/>
    </location>
</feature>
<reference evidence="6 7" key="1">
    <citation type="submission" date="2016-10" db="EMBL/GenBank/DDBJ databases">
        <authorList>
            <person name="de Groot N.N."/>
        </authorList>
    </citation>
    <scope>NUCLEOTIDE SEQUENCE [LARGE SCALE GENOMIC DNA]</scope>
    <source>
        <strain evidence="6 7">DSM 26130</strain>
    </source>
</reference>
<name>A0A1I2GGQ2_9BACT</name>
<evidence type="ECO:0000256" key="2">
    <source>
        <dbReference type="ARBA" id="ARBA00022670"/>
    </source>
</evidence>
<dbReference type="EMBL" id="FOLQ01000032">
    <property type="protein sequence ID" value="SFF16160.1"/>
    <property type="molecule type" value="Genomic_DNA"/>
</dbReference>
<dbReference type="InterPro" id="IPR051202">
    <property type="entry name" value="Peptidase_C40"/>
</dbReference>
<dbReference type="RefSeq" id="WP_093834325.1">
    <property type="nucleotide sequence ID" value="NZ_FOLQ01000032.1"/>
</dbReference>
<comment type="similarity">
    <text evidence="1">Belongs to the peptidase C40 family.</text>
</comment>
<dbReference type="Proteomes" id="UP000198598">
    <property type="component" value="Unassembled WGS sequence"/>
</dbReference>
<evidence type="ECO:0000313" key="7">
    <source>
        <dbReference type="Proteomes" id="UP000198598"/>
    </source>
</evidence>
<evidence type="ECO:0000313" key="6">
    <source>
        <dbReference type="EMBL" id="SFF16160.1"/>
    </source>
</evidence>
<dbReference type="Gene3D" id="3.90.1720.10">
    <property type="entry name" value="endopeptidase domain like (from Nostoc punctiforme)"/>
    <property type="match status" value="1"/>
</dbReference>
<dbReference type="InterPro" id="IPR000064">
    <property type="entry name" value="NLP_P60_dom"/>
</dbReference>
<keyword evidence="3" id="KW-0378">Hydrolase</keyword>
<dbReference type="PANTHER" id="PTHR47053:SF1">
    <property type="entry name" value="MUREIN DD-ENDOPEPTIDASE MEPH-RELATED"/>
    <property type="match status" value="1"/>
</dbReference>
<dbReference type="GO" id="GO:0008234">
    <property type="term" value="F:cysteine-type peptidase activity"/>
    <property type="evidence" value="ECO:0007669"/>
    <property type="project" value="UniProtKB-KW"/>
</dbReference>